<dbReference type="InterPro" id="IPR002156">
    <property type="entry name" value="RNaseH_domain"/>
</dbReference>
<dbReference type="InterPro" id="IPR036397">
    <property type="entry name" value="RNaseH_sf"/>
</dbReference>
<gene>
    <name evidence="2" type="ORF">NQ315_000580</name>
</gene>
<reference evidence="2 3" key="1">
    <citation type="journal article" date="2023" name="Insect Mol. Biol.">
        <title>Genome sequencing provides insights into the evolution of gene families encoding plant cell wall-degrading enzymes in longhorned beetles.</title>
        <authorList>
            <person name="Shin N.R."/>
            <person name="Okamura Y."/>
            <person name="Kirsch R."/>
            <person name="Pauchet Y."/>
        </authorList>
    </citation>
    <scope>NUCLEOTIDE SEQUENCE [LARGE SCALE GENOMIC DNA]</scope>
    <source>
        <strain evidence="2">EAD_L_NR</strain>
    </source>
</reference>
<dbReference type="Proteomes" id="UP001159042">
    <property type="component" value="Unassembled WGS sequence"/>
</dbReference>
<keyword evidence="3" id="KW-1185">Reference proteome</keyword>
<dbReference type="PROSITE" id="PS50879">
    <property type="entry name" value="RNASE_H_1"/>
    <property type="match status" value="1"/>
</dbReference>
<evidence type="ECO:0000313" key="3">
    <source>
        <dbReference type="Proteomes" id="UP001159042"/>
    </source>
</evidence>
<dbReference type="GO" id="GO:0004523">
    <property type="term" value="F:RNA-DNA hybrid ribonuclease activity"/>
    <property type="evidence" value="ECO:0007669"/>
    <property type="project" value="InterPro"/>
</dbReference>
<dbReference type="EMBL" id="JANEYG010000148">
    <property type="protein sequence ID" value="KAJ8912074.1"/>
    <property type="molecule type" value="Genomic_DNA"/>
</dbReference>
<evidence type="ECO:0000259" key="1">
    <source>
        <dbReference type="PROSITE" id="PS50879"/>
    </source>
</evidence>
<sequence length="419" mass="47042">MGPKQLHWLYTIPMVAYGAIAWWTKALQQSVKNKLSSMHRLACRAITGAISSTPSAALEILLDLPPLHIYLEREARWATYRNRQLAINLPQTNIMEQNRMLEGIESHSVLGMVSDGLPVRINLDLPYNSLLPGRDEWERNRTDLLRADGCWYTDSSKTPEGAGAGVYSRRPRVEIADSLGQYATVFQAEIHATKLCGREMEKRGPNRSQAALKALGSYRCTSKVVWNCQQTLSRVGRTNRLTLVWIPGHVGLKGNEAADSLARRGATLEFIGPEPVLGLSYSTARSVIRTWAEGDTLEYWRGLPGLTHSKRFIPSSSKTRSKKLLELSRINLRALVGLYTGHCRLRHHMHRIGLAEDAECRLCMEDDETAEHVLCTCPAADRTRFSILGKVQLMPEDLDKYSPGKIIDFLKKLELLGEV</sequence>
<name>A0AAV8VCT4_9CUCU</name>
<evidence type="ECO:0000313" key="2">
    <source>
        <dbReference type="EMBL" id="KAJ8912074.1"/>
    </source>
</evidence>
<comment type="caution">
    <text evidence="2">The sequence shown here is derived from an EMBL/GenBank/DDBJ whole genome shotgun (WGS) entry which is preliminary data.</text>
</comment>
<dbReference type="Gene3D" id="3.30.420.10">
    <property type="entry name" value="Ribonuclease H-like superfamily/Ribonuclease H"/>
    <property type="match status" value="1"/>
</dbReference>
<proteinExistence type="predicted"/>
<dbReference type="AlphaFoldDB" id="A0AAV8VCT4"/>
<dbReference type="InterPro" id="IPR012337">
    <property type="entry name" value="RNaseH-like_sf"/>
</dbReference>
<dbReference type="GO" id="GO:0003676">
    <property type="term" value="F:nucleic acid binding"/>
    <property type="evidence" value="ECO:0007669"/>
    <property type="project" value="InterPro"/>
</dbReference>
<dbReference type="Pfam" id="PF00075">
    <property type="entry name" value="RNase_H"/>
    <property type="match status" value="1"/>
</dbReference>
<protein>
    <recommendedName>
        <fullName evidence="1">RNase H type-1 domain-containing protein</fullName>
    </recommendedName>
</protein>
<organism evidence="2 3">
    <name type="scientific">Exocentrus adspersus</name>
    <dbReference type="NCBI Taxonomy" id="1586481"/>
    <lineage>
        <taxon>Eukaryota</taxon>
        <taxon>Metazoa</taxon>
        <taxon>Ecdysozoa</taxon>
        <taxon>Arthropoda</taxon>
        <taxon>Hexapoda</taxon>
        <taxon>Insecta</taxon>
        <taxon>Pterygota</taxon>
        <taxon>Neoptera</taxon>
        <taxon>Endopterygota</taxon>
        <taxon>Coleoptera</taxon>
        <taxon>Polyphaga</taxon>
        <taxon>Cucujiformia</taxon>
        <taxon>Chrysomeloidea</taxon>
        <taxon>Cerambycidae</taxon>
        <taxon>Lamiinae</taxon>
        <taxon>Acanthocinini</taxon>
        <taxon>Exocentrus</taxon>
    </lineage>
</organism>
<dbReference type="CDD" id="cd09276">
    <property type="entry name" value="Rnase_HI_RT_non_LTR"/>
    <property type="match status" value="1"/>
</dbReference>
<feature type="domain" description="RNase H type-1" evidence="1">
    <location>
        <begin position="145"/>
        <end position="267"/>
    </location>
</feature>
<accession>A0AAV8VCT4</accession>
<dbReference type="SUPFAM" id="SSF53098">
    <property type="entry name" value="Ribonuclease H-like"/>
    <property type="match status" value="1"/>
</dbReference>